<dbReference type="OrthoDB" id="2018133at2759"/>
<evidence type="ECO:0000256" key="2">
    <source>
        <dbReference type="ARBA" id="ARBA00012076"/>
    </source>
</evidence>
<dbReference type="GO" id="GO:0004300">
    <property type="term" value="F:enoyl-CoA hydratase activity"/>
    <property type="evidence" value="ECO:0007669"/>
    <property type="project" value="UniProtKB-EC"/>
</dbReference>
<dbReference type="Reactome" id="R-CEL-70895">
    <property type="pathway name" value="Branched-chain amino acid catabolism"/>
</dbReference>
<dbReference type="PaxDb" id="6239-Y105E8A.4"/>
<dbReference type="PeptideAtlas" id="Q9NEZ8"/>
<dbReference type="FunFam" id="3.90.226.10:FF:000019">
    <property type="entry name" value="Enoyl-CoA hydratase, mitochondrial"/>
    <property type="match status" value="1"/>
</dbReference>
<dbReference type="InterPro" id="IPR014748">
    <property type="entry name" value="Enoyl-CoA_hydra_C"/>
</dbReference>
<evidence type="ECO:0000256" key="6">
    <source>
        <dbReference type="ARBA" id="ARBA00073937"/>
    </source>
</evidence>
<dbReference type="SMR" id="Q9NEZ8"/>
<organism evidence="8 9">
    <name type="scientific">Caenorhabditis elegans</name>
    <dbReference type="NCBI Taxonomy" id="6239"/>
    <lineage>
        <taxon>Eukaryota</taxon>
        <taxon>Metazoa</taxon>
        <taxon>Ecdysozoa</taxon>
        <taxon>Nematoda</taxon>
        <taxon>Chromadorea</taxon>
        <taxon>Rhabditida</taxon>
        <taxon>Rhabditina</taxon>
        <taxon>Rhabditomorpha</taxon>
        <taxon>Rhabditoidea</taxon>
        <taxon>Rhabditidae</taxon>
        <taxon>Peloderinae</taxon>
        <taxon>Caenorhabditis</taxon>
    </lineage>
</organism>
<dbReference type="FunFam" id="1.10.12.10:FF:000001">
    <property type="entry name" value="Probable enoyl-CoA hydratase, mitochondrial"/>
    <property type="match status" value="1"/>
</dbReference>
<reference evidence="8 9" key="1">
    <citation type="journal article" date="1998" name="Science">
        <title>Genome sequence of the nematode C. elegans: a platform for investigating biology.</title>
        <authorList>
            <consortium name="The C. elegans sequencing consortium"/>
            <person name="Sulson J.E."/>
            <person name="Waterston R."/>
        </authorList>
    </citation>
    <scope>NUCLEOTIDE SEQUENCE [LARGE SCALE GENOMIC DNA]</scope>
    <source>
        <strain evidence="8 9">Bristol N2</strain>
    </source>
</reference>
<evidence type="ECO:0000313" key="10">
    <source>
        <dbReference type="WormBase" id="Y105E8A.4"/>
    </source>
</evidence>
<dbReference type="HOGENOM" id="CLU_009834_7_6_1"/>
<dbReference type="AlphaFoldDB" id="Q9NEZ8"/>
<dbReference type="EMBL" id="BX284601">
    <property type="protein sequence ID" value="CAC48118.1"/>
    <property type="molecule type" value="Genomic_DNA"/>
</dbReference>
<evidence type="ECO:0000256" key="4">
    <source>
        <dbReference type="ARBA" id="ARBA00023098"/>
    </source>
</evidence>
<dbReference type="PhylomeDB" id="Q9NEZ8"/>
<dbReference type="UCSC" id="Y105E8A.4">
    <property type="organism name" value="c. elegans"/>
</dbReference>
<sequence>MITLSRTGAAENVALITLNRPSALNALCRELMLELSENLLKVEKDQSYHVIVLTGSEKAFAAGADIKEMAKLEFADVFENDYFTNWDTLSHITKPVIAAVNGFALGGGTELALMCDIVYAGENAIFGQPEITIGTIPGLGGTQRWPRYVSKSVAMEICLSGDRLGAQEAKEDGLVSKVFPVQQLVGEAVLLADRIAKNSPLIVKTVKRSLNSAYQTSLNQGLEMEKQLFQSTFATNDRREGMSAFAEKRAPKWTSS</sequence>
<dbReference type="PANTHER" id="PTHR11941:SF31">
    <property type="entry name" value="ENOYL-COA HYDRATASE"/>
    <property type="match status" value="1"/>
</dbReference>
<evidence type="ECO:0007829" key="11">
    <source>
        <dbReference type="PeptideAtlas" id="Q9NEZ8"/>
    </source>
</evidence>
<dbReference type="Reactome" id="R-CEL-77346">
    <property type="pathway name" value="Beta oxidation of decanoyl-CoA to octanoyl-CoA-CoA"/>
</dbReference>
<dbReference type="Gene3D" id="3.90.226.10">
    <property type="entry name" value="2-enoyl-CoA Hydratase, Chain A, domain 1"/>
    <property type="match status" value="1"/>
</dbReference>
<keyword evidence="5" id="KW-0456">Lyase</keyword>
<gene>
    <name evidence="8 10" type="primary">ech-7</name>
    <name evidence="8" type="ORF">CELE_Y105E8A.4</name>
    <name evidence="10" type="ORF">Y105E8A.4</name>
</gene>
<name>Q9NEZ8_CAEEL</name>
<keyword evidence="9" id="KW-1185">Reference proteome</keyword>
<dbReference type="InterPro" id="IPR001753">
    <property type="entry name" value="Enoyl-CoA_hydra/iso"/>
</dbReference>
<evidence type="ECO:0000256" key="5">
    <source>
        <dbReference type="ARBA" id="ARBA00023239"/>
    </source>
</evidence>
<dbReference type="Reactome" id="R-CEL-77310">
    <property type="pathway name" value="Beta oxidation of lauroyl-CoA to decanoyl-CoA-CoA"/>
</dbReference>
<dbReference type="SUPFAM" id="SSF52096">
    <property type="entry name" value="ClpP/crotonase"/>
    <property type="match status" value="1"/>
</dbReference>
<evidence type="ECO:0000313" key="9">
    <source>
        <dbReference type="Proteomes" id="UP000001940"/>
    </source>
</evidence>
<dbReference type="GeneID" id="173300"/>
<dbReference type="PROSITE" id="PS00166">
    <property type="entry name" value="ENOYL_COA_HYDRATASE"/>
    <property type="match status" value="1"/>
</dbReference>
<dbReference type="RefSeq" id="NP_740932.1">
    <property type="nucleotide sequence ID" value="NM_170936.5"/>
</dbReference>
<dbReference type="KEGG" id="cel:CELE_Y105E8A.4"/>
<dbReference type="Gene3D" id="1.10.12.10">
    <property type="entry name" value="Lyase 2-enoyl-coa Hydratase, Chain A, domain 2"/>
    <property type="match status" value="1"/>
</dbReference>
<evidence type="ECO:0000256" key="3">
    <source>
        <dbReference type="ARBA" id="ARBA00022832"/>
    </source>
</evidence>
<evidence type="ECO:0000313" key="8">
    <source>
        <dbReference type="EMBL" id="CAC48118.1"/>
    </source>
</evidence>
<dbReference type="Bgee" id="WBGene00001156">
    <property type="expression patterns" value="Expressed in larva and 3 other cell types or tissues"/>
</dbReference>
<dbReference type="eggNOG" id="KOG1680">
    <property type="taxonomic scope" value="Eukaryota"/>
</dbReference>
<proteinExistence type="evidence at protein level"/>
<dbReference type="Pfam" id="PF00378">
    <property type="entry name" value="ECH_1"/>
    <property type="match status" value="1"/>
</dbReference>
<accession>Q9NEZ8</accession>
<dbReference type="InterPro" id="IPR018376">
    <property type="entry name" value="Enoyl-CoA_hyd/isom_CS"/>
</dbReference>
<protein>
    <recommendedName>
        <fullName evidence="6">Probable enoyl-CoA hydratase, mitochondrial</fullName>
        <ecNumber evidence="2">4.2.1.17</ecNumber>
    </recommendedName>
</protein>
<dbReference type="CTD" id="173300"/>
<dbReference type="GO" id="GO:0006635">
    <property type="term" value="P:fatty acid beta-oxidation"/>
    <property type="evidence" value="ECO:0000318"/>
    <property type="project" value="GO_Central"/>
</dbReference>
<keyword evidence="11" id="KW-1267">Proteomics identification</keyword>
<dbReference type="CDD" id="cd06558">
    <property type="entry name" value="crotonase-like"/>
    <property type="match status" value="1"/>
</dbReference>
<dbReference type="OMA" id="AGMTHEK"/>
<dbReference type="PANTHER" id="PTHR11941">
    <property type="entry name" value="ENOYL-COA HYDRATASE-RELATED"/>
    <property type="match status" value="1"/>
</dbReference>
<dbReference type="GO" id="GO:0005739">
    <property type="term" value="C:mitochondrion"/>
    <property type="evidence" value="ECO:0000318"/>
    <property type="project" value="GO_Central"/>
</dbReference>
<dbReference type="FunCoup" id="Q9NEZ8">
    <property type="interactions" value="437"/>
</dbReference>
<dbReference type="EC" id="4.2.1.17" evidence="2"/>
<dbReference type="Proteomes" id="UP000001940">
    <property type="component" value="Chromosome I"/>
</dbReference>
<dbReference type="InterPro" id="IPR029045">
    <property type="entry name" value="ClpP/crotonase-like_dom_sf"/>
</dbReference>
<dbReference type="InParanoid" id="Q9NEZ8"/>
<comment type="similarity">
    <text evidence="1 7">Belongs to the enoyl-CoA hydratase/isomerase family.</text>
</comment>
<keyword evidence="4" id="KW-0443">Lipid metabolism</keyword>
<dbReference type="Reactome" id="R-CEL-77350">
    <property type="pathway name" value="Beta oxidation of hexanoyl-CoA to butanoyl-CoA"/>
</dbReference>
<dbReference type="Reactome" id="R-CEL-77352">
    <property type="pathway name" value="Beta oxidation of butanoyl-CoA to acetyl-CoA"/>
</dbReference>
<evidence type="ECO:0000256" key="1">
    <source>
        <dbReference type="ARBA" id="ARBA00005254"/>
    </source>
</evidence>
<evidence type="ECO:0000256" key="7">
    <source>
        <dbReference type="RuleBase" id="RU003707"/>
    </source>
</evidence>
<dbReference type="Reactome" id="R-CEL-77348">
    <property type="pathway name" value="Beta oxidation of octanoyl-CoA to hexanoyl-CoA"/>
</dbReference>
<dbReference type="AGR" id="WB:WBGene00001156"/>
<dbReference type="WormBase" id="Y105E8A.4">
    <property type="protein sequence ID" value="CE25707"/>
    <property type="gene ID" value="WBGene00001156"/>
    <property type="gene designation" value="ech-7"/>
</dbReference>
<dbReference type="STRING" id="6239.Y105E8A.4.1"/>
<keyword evidence="3" id="KW-0276">Fatty acid metabolism</keyword>